<dbReference type="EMBL" id="QORE01000298">
    <property type="protein sequence ID" value="RCI74771.1"/>
    <property type="molecule type" value="Genomic_DNA"/>
</dbReference>
<evidence type="ECO:0000256" key="11">
    <source>
        <dbReference type="ARBA" id="ARBA00024932"/>
    </source>
</evidence>
<keyword evidence="9" id="KW-0884">PQQ biosynthesis</keyword>
<evidence type="ECO:0000256" key="12">
    <source>
        <dbReference type="ARBA" id="ARBA00030977"/>
    </source>
</evidence>
<organism evidence="15 16">
    <name type="scientific">Pseudomonas aeruginosa</name>
    <dbReference type="NCBI Taxonomy" id="287"/>
    <lineage>
        <taxon>Bacteria</taxon>
        <taxon>Pseudomonadati</taxon>
        <taxon>Pseudomonadota</taxon>
        <taxon>Gammaproteobacteria</taxon>
        <taxon>Pseudomonadales</taxon>
        <taxon>Pseudomonadaceae</taxon>
        <taxon>Pseudomonas</taxon>
    </lineage>
</organism>
<evidence type="ECO:0000256" key="2">
    <source>
        <dbReference type="ARBA" id="ARBA00004886"/>
    </source>
</evidence>
<comment type="function">
    <text evidence="11">Required for coenzyme pyrroloquinoline quinone (PQQ) biosynthesis. It is thought that this protein is a protease that cleaves peptides bond in a small peptide (gene pqqA), providing the glutamate and tyrosine residues which are necessary for the synthesis of PQQ.</text>
</comment>
<feature type="non-terminal residue" evidence="15">
    <location>
        <position position="226"/>
    </location>
</feature>
<dbReference type="NCBIfam" id="TIGR02110">
    <property type="entry name" value="PQQ_syn_pqqF"/>
    <property type="match status" value="1"/>
</dbReference>
<dbReference type="InterPro" id="IPR011249">
    <property type="entry name" value="Metalloenz_LuxS/M16"/>
</dbReference>
<proteinExistence type="inferred from homology"/>
<dbReference type="InterPro" id="IPR001431">
    <property type="entry name" value="Pept_M16_Zn_BS"/>
</dbReference>
<dbReference type="InterPro" id="IPR011765">
    <property type="entry name" value="Pept_M16_N"/>
</dbReference>
<dbReference type="GO" id="GO:0018189">
    <property type="term" value="P:pyrroloquinoline quinone biosynthetic process"/>
    <property type="evidence" value="ECO:0007669"/>
    <property type="project" value="UniProtKB-UniPathway"/>
</dbReference>
<comment type="similarity">
    <text evidence="3">Belongs to the peptidase M16 family.</text>
</comment>
<keyword evidence="7 15" id="KW-0378">Hydrolase</keyword>
<evidence type="ECO:0000256" key="5">
    <source>
        <dbReference type="ARBA" id="ARBA00022670"/>
    </source>
</evidence>
<dbReference type="InterPro" id="IPR007863">
    <property type="entry name" value="Peptidase_M16_C"/>
</dbReference>
<evidence type="ECO:0000256" key="8">
    <source>
        <dbReference type="ARBA" id="ARBA00022833"/>
    </source>
</evidence>
<evidence type="ECO:0000313" key="15">
    <source>
        <dbReference type="EMBL" id="RCI74771.1"/>
    </source>
</evidence>
<dbReference type="PANTHER" id="PTHR43690:SF18">
    <property type="entry name" value="INSULIN-DEGRADING ENZYME-RELATED"/>
    <property type="match status" value="1"/>
</dbReference>
<dbReference type="SUPFAM" id="SSF63411">
    <property type="entry name" value="LuxS/MPP-like metallohydrolase"/>
    <property type="match status" value="1"/>
</dbReference>
<name>A0A367MC89_PSEAI</name>
<evidence type="ECO:0000256" key="7">
    <source>
        <dbReference type="ARBA" id="ARBA00022801"/>
    </source>
</evidence>
<gene>
    <name evidence="15" type="primary">pqqF</name>
    <name evidence="15" type="ORF">DT376_11185</name>
</gene>
<dbReference type="GO" id="GO:0008270">
    <property type="term" value="F:zinc ion binding"/>
    <property type="evidence" value="ECO:0007669"/>
    <property type="project" value="InterPro"/>
</dbReference>
<evidence type="ECO:0000313" key="16">
    <source>
        <dbReference type="Proteomes" id="UP000253594"/>
    </source>
</evidence>
<dbReference type="Pfam" id="PF00675">
    <property type="entry name" value="Peptidase_M16"/>
    <property type="match status" value="1"/>
</dbReference>
<evidence type="ECO:0000256" key="3">
    <source>
        <dbReference type="ARBA" id="ARBA00007261"/>
    </source>
</evidence>
<dbReference type="PROSITE" id="PS00143">
    <property type="entry name" value="INSULINASE"/>
    <property type="match status" value="1"/>
</dbReference>
<dbReference type="InterPro" id="IPR050626">
    <property type="entry name" value="Peptidase_M16"/>
</dbReference>
<protein>
    <recommendedName>
        <fullName evidence="4">Coenzyme PQQ synthesis protein F</fullName>
    </recommendedName>
    <alternativeName>
        <fullName evidence="12">Pyrroloquinoline quinone biosynthesis protein F</fullName>
    </alternativeName>
</protein>
<evidence type="ECO:0000259" key="14">
    <source>
        <dbReference type="Pfam" id="PF05193"/>
    </source>
</evidence>
<feature type="domain" description="Peptidase M16 N-terminal" evidence="13">
    <location>
        <begin position="24"/>
        <end position="145"/>
    </location>
</feature>
<evidence type="ECO:0000256" key="6">
    <source>
        <dbReference type="ARBA" id="ARBA00022723"/>
    </source>
</evidence>
<keyword evidence="5" id="KW-0645">Protease</keyword>
<dbReference type="Pfam" id="PF05193">
    <property type="entry name" value="Peptidase_M16_C"/>
    <property type="match status" value="1"/>
</dbReference>
<comment type="cofactor">
    <cofactor evidence="1">
        <name>Zn(2+)</name>
        <dbReference type="ChEBI" id="CHEBI:29105"/>
    </cofactor>
</comment>
<keyword evidence="10" id="KW-0482">Metalloprotease</keyword>
<dbReference type="GO" id="GO:0004222">
    <property type="term" value="F:metalloendopeptidase activity"/>
    <property type="evidence" value="ECO:0007669"/>
    <property type="project" value="InterPro"/>
</dbReference>
<comment type="caution">
    <text evidence="15">The sequence shown here is derived from an EMBL/GenBank/DDBJ whole genome shotgun (WGS) entry which is preliminary data.</text>
</comment>
<evidence type="ECO:0000256" key="4">
    <source>
        <dbReference type="ARBA" id="ARBA00015088"/>
    </source>
</evidence>
<comment type="pathway">
    <text evidence="2">Cofactor biosynthesis; pyrroloquinoline quinone biosynthesis.</text>
</comment>
<evidence type="ECO:0000256" key="10">
    <source>
        <dbReference type="ARBA" id="ARBA00023049"/>
    </source>
</evidence>
<dbReference type="UniPathway" id="UPA00539"/>
<dbReference type="PANTHER" id="PTHR43690">
    <property type="entry name" value="NARDILYSIN"/>
    <property type="match status" value="1"/>
</dbReference>
<dbReference type="Gene3D" id="3.30.830.10">
    <property type="entry name" value="Metalloenzyme, LuxS/M16 peptidase-like"/>
    <property type="match status" value="1"/>
</dbReference>
<evidence type="ECO:0000259" key="13">
    <source>
        <dbReference type="Pfam" id="PF00675"/>
    </source>
</evidence>
<dbReference type="AlphaFoldDB" id="A0A367MC89"/>
<evidence type="ECO:0000256" key="1">
    <source>
        <dbReference type="ARBA" id="ARBA00001947"/>
    </source>
</evidence>
<reference evidence="15 16" key="1">
    <citation type="submission" date="2018-07" db="EMBL/GenBank/DDBJ databases">
        <title>Mechanisms of high-level aminoglycoside resistance among Gram-negative pathogens in Brazil.</title>
        <authorList>
            <person name="Ballaben A.S."/>
            <person name="Darini A.L.C."/>
            <person name="Doi Y."/>
        </authorList>
    </citation>
    <scope>NUCLEOTIDE SEQUENCE [LARGE SCALE GENOMIC DNA]</scope>
    <source>
        <strain evidence="15 16">B2-305</strain>
    </source>
</reference>
<accession>A0A367MC89</accession>
<dbReference type="Proteomes" id="UP000253594">
    <property type="component" value="Unassembled WGS sequence"/>
</dbReference>
<sequence length="226" mass="24902">MDRHAQHHPRSRACVLPNGLRLHLAHDPAASRAAAWLRVAAGSHDEPSAHPGLAHFLEHLSFLGGAAFPGDERLMPWLQVRGGQVNASTRGRTTDYFFEVTAEHLGAGLARLIDMLARPLLDIDAQRREREVLEAEYLARSADEQTLIDAALALGLPAGHPLRRFAAGRRDSLALENDAFQRALREFHAAHYHAGNCQLWLQGPQALDERERLAPRACSDLPGRAP</sequence>
<dbReference type="InterPro" id="IPR011844">
    <property type="entry name" value="PQQ_synth_PqqF"/>
</dbReference>
<evidence type="ECO:0000256" key="9">
    <source>
        <dbReference type="ARBA" id="ARBA00022905"/>
    </source>
</evidence>
<dbReference type="GO" id="GO:0006508">
    <property type="term" value="P:proteolysis"/>
    <property type="evidence" value="ECO:0007669"/>
    <property type="project" value="UniProtKB-KW"/>
</dbReference>
<feature type="domain" description="Peptidase M16 C-terminal" evidence="14">
    <location>
        <begin position="183"/>
        <end position="224"/>
    </location>
</feature>
<keyword evidence="8" id="KW-0862">Zinc</keyword>
<keyword evidence="6" id="KW-0479">Metal-binding</keyword>